<gene>
    <name evidence="1" type="ORF">A3A93_00140</name>
</gene>
<dbReference type="STRING" id="1802061.A3A93_00140"/>
<comment type="caution">
    <text evidence="1">The sequence shown here is derived from an EMBL/GenBank/DDBJ whole genome shotgun (WGS) entry which is preliminary data.</text>
</comment>
<evidence type="ECO:0008006" key="3">
    <source>
        <dbReference type="Google" id="ProtNLM"/>
    </source>
</evidence>
<dbReference type="EMBL" id="MGAL01000042">
    <property type="protein sequence ID" value="OGK46668.1"/>
    <property type="molecule type" value="Genomic_DNA"/>
</dbReference>
<evidence type="ECO:0000313" key="2">
    <source>
        <dbReference type="Proteomes" id="UP000177141"/>
    </source>
</evidence>
<dbReference type="Proteomes" id="UP000177141">
    <property type="component" value="Unassembled WGS sequence"/>
</dbReference>
<name>A0A1F7ITH0_9BACT</name>
<evidence type="ECO:0000313" key="1">
    <source>
        <dbReference type="EMBL" id="OGK46668.1"/>
    </source>
</evidence>
<protein>
    <recommendedName>
        <fullName evidence="3">Antitoxin</fullName>
    </recommendedName>
</protein>
<proteinExistence type="predicted"/>
<sequence length="95" mass="11169">MKIAPNRVQKLVTFSPQLYFNAEAKAKHLGVPFAEYLRHLIIKDVEEDVSNLPMVDEETNKRIGESLEDYKKGRYTSIKTKKDLKQYFEDIHKQI</sequence>
<organism evidence="1 2">
    <name type="scientific">Candidatus Roizmanbacteria bacterium RIFCSPLOWO2_01_FULL_38_12</name>
    <dbReference type="NCBI Taxonomy" id="1802061"/>
    <lineage>
        <taxon>Bacteria</taxon>
        <taxon>Candidatus Roizmaniibacteriota</taxon>
    </lineage>
</organism>
<accession>A0A1F7ITH0</accession>
<reference evidence="1 2" key="1">
    <citation type="journal article" date="2016" name="Nat. Commun.">
        <title>Thousands of microbial genomes shed light on interconnected biogeochemical processes in an aquifer system.</title>
        <authorList>
            <person name="Anantharaman K."/>
            <person name="Brown C.T."/>
            <person name="Hug L.A."/>
            <person name="Sharon I."/>
            <person name="Castelle C.J."/>
            <person name="Probst A.J."/>
            <person name="Thomas B.C."/>
            <person name="Singh A."/>
            <person name="Wilkins M.J."/>
            <person name="Karaoz U."/>
            <person name="Brodie E.L."/>
            <person name="Williams K.H."/>
            <person name="Hubbard S.S."/>
            <person name="Banfield J.F."/>
        </authorList>
    </citation>
    <scope>NUCLEOTIDE SEQUENCE [LARGE SCALE GENOMIC DNA]</scope>
</reference>
<dbReference type="AlphaFoldDB" id="A0A1F7ITH0"/>